<dbReference type="AlphaFoldDB" id="A0A5K7ZI15"/>
<dbReference type="PIRSF" id="PIRSF016907">
    <property type="entry name" value="Kin_ATP-NAD"/>
    <property type="match status" value="1"/>
</dbReference>
<dbReference type="Pfam" id="PF01513">
    <property type="entry name" value="NAD_kinase"/>
    <property type="match status" value="1"/>
</dbReference>
<dbReference type="GO" id="GO:0051287">
    <property type="term" value="F:NAD binding"/>
    <property type="evidence" value="ECO:0007669"/>
    <property type="project" value="UniProtKB-ARBA"/>
</dbReference>
<dbReference type="InterPro" id="IPR002504">
    <property type="entry name" value="NADK"/>
</dbReference>
<dbReference type="Gene3D" id="3.40.50.10330">
    <property type="entry name" value="Probable inorganic polyphosphate/atp-NAD kinase, domain 1"/>
    <property type="match status" value="1"/>
</dbReference>
<dbReference type="EMBL" id="AP021876">
    <property type="protein sequence ID" value="BBO79895.1"/>
    <property type="molecule type" value="Genomic_DNA"/>
</dbReference>
<dbReference type="GO" id="GO:0005524">
    <property type="term" value="F:ATP binding"/>
    <property type="evidence" value="ECO:0007669"/>
    <property type="project" value="UniProtKB-ARBA"/>
</dbReference>
<sequence>MPLHTTLKRPGYGESRERMRKLGVIVNPIAGMGGRVGLKGSDGEETLRRARARGARPDASRRATQALKAIGSLKTTIRVIACAGEMGADACHDAGIPATVTGTIQAGRTRAADTQAAARQMLSMGVDLLMFAGGDGTARDICKAVGERVPVIGVPAGVKIHSGVFAVTPRSAGYVAGEFLEKPAMGCRSAEVMDIDEDAFRLGRVVAKLYGTLCVPQSGVHIQSVKTGGIRSEKAVLRQISQCVIDTMDRSDSYFIIGPGTTTRSIMEMLGLDNTLLGVDVVQHRRLIAKDVGEDRLVELVKTKPAKIVVTMIGGQGHLFGRGNQQISPAVIRTVGKQNIIIVGTPEKLLGLKGKPLLVDTGDAALDRELEGYVRVVTGIDNTTIYRVGLAYGEGGDQPLP</sequence>
<dbReference type="PANTHER" id="PTHR40697">
    <property type="entry name" value="ACETOIN CATABOLISM PROTEIN X"/>
    <property type="match status" value="1"/>
</dbReference>
<dbReference type="Pfam" id="PF20143">
    <property type="entry name" value="NAD_kinase_C"/>
    <property type="match status" value="1"/>
</dbReference>
<dbReference type="PANTHER" id="PTHR40697:SF2">
    <property type="entry name" value="ATP-NAD KINASE-RELATED"/>
    <property type="match status" value="1"/>
</dbReference>
<keyword evidence="1" id="KW-0418">Kinase</keyword>
<dbReference type="GO" id="GO:0006741">
    <property type="term" value="P:NADP+ biosynthetic process"/>
    <property type="evidence" value="ECO:0007669"/>
    <property type="project" value="InterPro"/>
</dbReference>
<evidence type="ECO:0000313" key="1">
    <source>
        <dbReference type="EMBL" id="BBO79895.1"/>
    </source>
</evidence>
<dbReference type="GO" id="GO:0003951">
    <property type="term" value="F:NAD+ kinase activity"/>
    <property type="evidence" value="ECO:0007669"/>
    <property type="project" value="InterPro"/>
</dbReference>
<evidence type="ECO:0000313" key="2">
    <source>
        <dbReference type="Proteomes" id="UP000425960"/>
    </source>
</evidence>
<dbReference type="InterPro" id="IPR017438">
    <property type="entry name" value="ATP-NAD_kinase_N"/>
</dbReference>
<dbReference type="KEGG" id="dov:DSCO28_04610"/>
<keyword evidence="1" id="KW-0808">Transferase</keyword>
<proteinExistence type="predicted"/>
<dbReference type="Proteomes" id="UP000425960">
    <property type="component" value="Chromosome"/>
</dbReference>
<reference evidence="1 2" key="1">
    <citation type="submission" date="2019-11" db="EMBL/GenBank/DDBJ databases">
        <title>Comparative genomics of hydrocarbon-degrading Desulfosarcina strains.</title>
        <authorList>
            <person name="Watanabe M."/>
            <person name="Kojima H."/>
            <person name="Fukui M."/>
        </authorList>
    </citation>
    <scope>NUCLEOTIDE SEQUENCE [LARGE SCALE GENOMIC DNA]</scope>
    <source>
        <strain evidence="1 2">28bB2T</strain>
    </source>
</reference>
<dbReference type="RefSeq" id="WP_197743236.1">
    <property type="nucleotide sequence ID" value="NZ_AP021876.1"/>
</dbReference>
<name>A0A5K7ZI15_9BACT</name>
<gene>
    <name evidence="1" type="ORF">DSCO28_04610</name>
</gene>
<dbReference type="InterPro" id="IPR016064">
    <property type="entry name" value="NAD/diacylglycerol_kinase_sf"/>
</dbReference>
<protein>
    <submittedName>
        <fullName evidence="1">ATP-NAD kinase</fullName>
    </submittedName>
</protein>
<accession>A0A5K7ZI15</accession>
<organism evidence="1 2">
    <name type="scientific">Desulfosarcina ovata subsp. sediminis</name>
    <dbReference type="NCBI Taxonomy" id="885957"/>
    <lineage>
        <taxon>Bacteria</taxon>
        <taxon>Pseudomonadati</taxon>
        <taxon>Thermodesulfobacteriota</taxon>
        <taxon>Desulfobacteria</taxon>
        <taxon>Desulfobacterales</taxon>
        <taxon>Desulfosarcinaceae</taxon>
        <taxon>Desulfosarcina</taxon>
    </lineage>
</organism>
<dbReference type="InterPro" id="IPR039065">
    <property type="entry name" value="AcoX-like"/>
</dbReference>
<dbReference type="InterPro" id="IPR011386">
    <property type="entry name" value="Put_ATP-NAD_kin"/>
</dbReference>
<dbReference type="SUPFAM" id="SSF111331">
    <property type="entry name" value="NAD kinase/diacylglycerol kinase-like"/>
    <property type="match status" value="1"/>
</dbReference>